<sequence length="236" mass="27581">MIKHKIKHYDIEEHTDYHSHQEHQLVYVHSGLCVSQTEGKNYYAVNGQALWIPANESHSAIFFQDSRLSLLFFDRPPPSPLTTKPALLRVTNFWSLLMYEYSLHHLGFDNNTQHAYNDVLWDQIQYLSQIQGSQTHTNHFDKRLNNLIHTVCLKPNKNITLQDFAKHCGASERTLNRLFYKQFHRSFGEWRNMIVMERANQMLIQGLSATNIALELGYQSLPTFSSALKRYNTKGK</sequence>
<protein>
    <submittedName>
        <fullName evidence="5">AraC family transcriptional regulator</fullName>
    </submittedName>
</protein>
<dbReference type="Gene3D" id="1.10.10.60">
    <property type="entry name" value="Homeodomain-like"/>
    <property type="match status" value="1"/>
</dbReference>
<keyword evidence="2" id="KW-0238">DNA-binding</keyword>
<dbReference type="GO" id="GO:0003700">
    <property type="term" value="F:DNA-binding transcription factor activity"/>
    <property type="evidence" value="ECO:0007669"/>
    <property type="project" value="InterPro"/>
</dbReference>
<evidence type="ECO:0000259" key="4">
    <source>
        <dbReference type="PROSITE" id="PS01124"/>
    </source>
</evidence>
<dbReference type="PANTHER" id="PTHR11019">
    <property type="entry name" value="HTH-TYPE TRANSCRIPTIONAL REGULATOR NIMR"/>
    <property type="match status" value="1"/>
</dbReference>
<proteinExistence type="predicted"/>
<dbReference type="Proteomes" id="UP000235778">
    <property type="component" value="Unassembled WGS sequence"/>
</dbReference>
<organism evidence="5 6">
    <name type="scientific">Vibrio lentus</name>
    <dbReference type="NCBI Taxonomy" id="136468"/>
    <lineage>
        <taxon>Bacteria</taxon>
        <taxon>Pseudomonadati</taxon>
        <taxon>Pseudomonadota</taxon>
        <taxon>Gammaproteobacteria</taxon>
        <taxon>Vibrionales</taxon>
        <taxon>Vibrionaceae</taxon>
        <taxon>Vibrio</taxon>
    </lineage>
</organism>
<dbReference type="InterPro" id="IPR018060">
    <property type="entry name" value="HTH_AraC"/>
</dbReference>
<dbReference type="PROSITE" id="PS01124">
    <property type="entry name" value="HTH_ARAC_FAMILY_2"/>
    <property type="match status" value="1"/>
</dbReference>
<reference evidence="6" key="1">
    <citation type="submission" date="2016-07" db="EMBL/GenBank/DDBJ databases">
        <title>Nontailed viruses are major unrecognized killers of bacteria in the ocean.</title>
        <authorList>
            <person name="Kauffman K."/>
            <person name="Hussain F."/>
            <person name="Yang J."/>
            <person name="Arevalo P."/>
            <person name="Brown J."/>
            <person name="Cutler M."/>
            <person name="Kelly L."/>
            <person name="Polz M.F."/>
        </authorList>
    </citation>
    <scope>NUCLEOTIDE SEQUENCE [LARGE SCALE GENOMIC DNA]</scope>
    <source>
        <strain evidence="6">10N.286.55.C1</strain>
    </source>
</reference>
<dbReference type="PANTHER" id="PTHR11019:SF199">
    <property type="entry name" value="HTH-TYPE TRANSCRIPTIONAL REGULATOR NIMR"/>
    <property type="match status" value="1"/>
</dbReference>
<dbReference type="Gene3D" id="2.60.120.10">
    <property type="entry name" value="Jelly Rolls"/>
    <property type="match status" value="1"/>
</dbReference>
<evidence type="ECO:0000256" key="1">
    <source>
        <dbReference type="ARBA" id="ARBA00023015"/>
    </source>
</evidence>
<dbReference type="Pfam" id="PF12833">
    <property type="entry name" value="HTH_18"/>
    <property type="match status" value="1"/>
</dbReference>
<accession>A0A1B9QP95</accession>
<dbReference type="InterPro" id="IPR003313">
    <property type="entry name" value="AraC-bd"/>
</dbReference>
<evidence type="ECO:0000256" key="2">
    <source>
        <dbReference type="ARBA" id="ARBA00023125"/>
    </source>
</evidence>
<keyword evidence="3" id="KW-0804">Transcription</keyword>
<keyword evidence="1" id="KW-0805">Transcription regulation</keyword>
<dbReference type="InterPro" id="IPR011051">
    <property type="entry name" value="RmlC_Cupin_sf"/>
</dbReference>
<evidence type="ECO:0000256" key="3">
    <source>
        <dbReference type="ARBA" id="ARBA00023163"/>
    </source>
</evidence>
<dbReference type="AlphaFoldDB" id="A0A1B9QP95"/>
<dbReference type="GO" id="GO:0043565">
    <property type="term" value="F:sequence-specific DNA binding"/>
    <property type="evidence" value="ECO:0007669"/>
    <property type="project" value="InterPro"/>
</dbReference>
<comment type="caution">
    <text evidence="5">The sequence shown here is derived from an EMBL/GenBank/DDBJ whole genome shotgun (WGS) entry which is preliminary data.</text>
</comment>
<evidence type="ECO:0000313" key="6">
    <source>
        <dbReference type="Proteomes" id="UP000235778"/>
    </source>
</evidence>
<dbReference type="RefSeq" id="WP_017107731.1">
    <property type="nucleotide sequence ID" value="NZ_MAKA01000010.1"/>
</dbReference>
<dbReference type="EMBL" id="MCSI01000128">
    <property type="protein sequence ID" value="PME62328.1"/>
    <property type="molecule type" value="Genomic_DNA"/>
</dbReference>
<dbReference type="Pfam" id="PF02311">
    <property type="entry name" value="AraC_binding"/>
    <property type="match status" value="1"/>
</dbReference>
<evidence type="ECO:0000313" key="5">
    <source>
        <dbReference type="EMBL" id="PME62328.1"/>
    </source>
</evidence>
<feature type="domain" description="HTH araC/xylS-type" evidence="4">
    <location>
        <begin position="145"/>
        <end position="236"/>
    </location>
</feature>
<name>A0A1B9QP95_9VIBR</name>
<gene>
    <name evidence="5" type="ORF">BCV30_10545</name>
</gene>
<dbReference type="SUPFAM" id="SSF46689">
    <property type="entry name" value="Homeodomain-like"/>
    <property type="match status" value="1"/>
</dbReference>
<dbReference type="InterPro" id="IPR014710">
    <property type="entry name" value="RmlC-like_jellyroll"/>
</dbReference>
<dbReference type="SUPFAM" id="SSF51182">
    <property type="entry name" value="RmlC-like cupins"/>
    <property type="match status" value="1"/>
</dbReference>
<dbReference type="InterPro" id="IPR009057">
    <property type="entry name" value="Homeodomain-like_sf"/>
</dbReference>
<dbReference type="SMART" id="SM00342">
    <property type="entry name" value="HTH_ARAC"/>
    <property type="match status" value="1"/>
</dbReference>